<dbReference type="Proteomes" id="UP000242287">
    <property type="component" value="Unassembled WGS sequence"/>
</dbReference>
<feature type="region of interest" description="Disordered" evidence="4">
    <location>
        <begin position="965"/>
        <end position="1008"/>
    </location>
</feature>
<feature type="region of interest" description="Disordered" evidence="4">
    <location>
        <begin position="34"/>
        <end position="69"/>
    </location>
</feature>
<dbReference type="EMBL" id="KZ302024">
    <property type="protein sequence ID" value="PFH49598.1"/>
    <property type="molecule type" value="Genomic_DNA"/>
</dbReference>
<reference evidence="6 7" key="1">
    <citation type="submission" date="2014-02" db="EMBL/GenBank/DDBJ databases">
        <title>Transposable element dynamics among asymbiotic and ectomycorrhizal Amanita fungi.</title>
        <authorList>
            <consortium name="DOE Joint Genome Institute"/>
            <person name="Hess J."/>
            <person name="Skrede I."/>
            <person name="Wolfe B."/>
            <person name="LaButti K."/>
            <person name="Ohm R.A."/>
            <person name="Grigoriev I.V."/>
            <person name="Pringle A."/>
        </authorList>
    </citation>
    <scope>NUCLEOTIDE SEQUENCE [LARGE SCALE GENOMIC DNA]</scope>
    <source>
        <strain evidence="6 7">SKay4041</strain>
    </source>
</reference>
<feature type="region of interest" description="Disordered" evidence="4">
    <location>
        <begin position="781"/>
        <end position="883"/>
    </location>
</feature>
<protein>
    <recommendedName>
        <fullName evidence="5">O-methyltransferase C-terminal domain-containing protein</fullName>
    </recommendedName>
</protein>
<dbReference type="Gene3D" id="1.10.10.10">
    <property type="entry name" value="Winged helix-like DNA-binding domain superfamily/Winged helix DNA-binding domain"/>
    <property type="match status" value="1"/>
</dbReference>
<dbReference type="GO" id="GO:0008171">
    <property type="term" value="F:O-methyltransferase activity"/>
    <property type="evidence" value="ECO:0007669"/>
    <property type="project" value="InterPro"/>
</dbReference>
<dbReference type="PROSITE" id="PS51683">
    <property type="entry name" value="SAM_OMT_II"/>
    <property type="match status" value="1"/>
</dbReference>
<evidence type="ECO:0000313" key="6">
    <source>
        <dbReference type="EMBL" id="PFH49598.1"/>
    </source>
</evidence>
<evidence type="ECO:0000313" key="7">
    <source>
        <dbReference type="Proteomes" id="UP000242287"/>
    </source>
</evidence>
<dbReference type="InterPro" id="IPR036388">
    <property type="entry name" value="WH-like_DNA-bd_sf"/>
</dbReference>
<gene>
    <name evidence="6" type="ORF">AMATHDRAFT_147362</name>
</gene>
<feature type="region of interest" description="Disordered" evidence="4">
    <location>
        <begin position="91"/>
        <end position="118"/>
    </location>
</feature>
<keyword evidence="3" id="KW-0949">S-adenosyl-L-methionine</keyword>
<dbReference type="Pfam" id="PF00891">
    <property type="entry name" value="Methyltransf_2"/>
    <property type="match status" value="1"/>
</dbReference>
<dbReference type="SUPFAM" id="SSF53335">
    <property type="entry name" value="S-adenosyl-L-methionine-dependent methyltransferases"/>
    <property type="match status" value="1"/>
</dbReference>
<keyword evidence="1" id="KW-0489">Methyltransferase</keyword>
<accession>A0A2A9NHQ7</accession>
<proteinExistence type="predicted"/>
<feature type="domain" description="O-methyltransferase C-terminal" evidence="5">
    <location>
        <begin position="409"/>
        <end position="568"/>
    </location>
</feature>
<dbReference type="PANTHER" id="PTHR43712">
    <property type="entry name" value="PUTATIVE (AFU_ORTHOLOGUE AFUA_4G14580)-RELATED"/>
    <property type="match status" value="1"/>
</dbReference>
<evidence type="ECO:0000256" key="3">
    <source>
        <dbReference type="ARBA" id="ARBA00022691"/>
    </source>
</evidence>
<name>A0A2A9NHQ7_9AGAR</name>
<evidence type="ECO:0000259" key="5">
    <source>
        <dbReference type="Pfam" id="PF00891"/>
    </source>
</evidence>
<dbReference type="InterPro" id="IPR029063">
    <property type="entry name" value="SAM-dependent_MTases_sf"/>
</dbReference>
<dbReference type="STRING" id="703135.A0A2A9NHQ7"/>
<dbReference type="InterPro" id="IPR001077">
    <property type="entry name" value="COMT_C"/>
</dbReference>
<organism evidence="6 7">
    <name type="scientific">Amanita thiersii Skay4041</name>
    <dbReference type="NCBI Taxonomy" id="703135"/>
    <lineage>
        <taxon>Eukaryota</taxon>
        <taxon>Fungi</taxon>
        <taxon>Dikarya</taxon>
        <taxon>Basidiomycota</taxon>
        <taxon>Agaricomycotina</taxon>
        <taxon>Agaricomycetes</taxon>
        <taxon>Agaricomycetidae</taxon>
        <taxon>Agaricales</taxon>
        <taxon>Pluteineae</taxon>
        <taxon>Amanitaceae</taxon>
        <taxon>Amanita</taxon>
    </lineage>
</organism>
<sequence>MTFASLRALHAIIGSAIDDIERIYARASSEETLDLASAPPLSSQRPLDSPASHSKPMNPMDNLSHGSGHFDDARQLQIVGFPRLESVYASPPPSPCVVPPEQNRLPDGSSNTSQTHDTHLINFPSLDAPCDPNSLSELLTAEPPVVHAINLIIGAAGQLSAIVQSPFLSICDAALAHHLPSCLRLLEASHTVEILRGAGPAGIHVSLISERNGVEKGKLAHILRLLATHHLLREVAPDVFAINRISSLLDTGKTLDDLRHFEKIGRPELKYQDTNGIAAFAGLCTDEIHKSSAYLTEAYLLSPSKGAREAREPTNAPFCFAFNTLERKIGFFPWLEGEGGDVGKEPKKSTPSDGFKSPYGPGGFASPALGPLSGSKRQNPFASNAESNILQLNNWAAEENPNRFRLERFGKAMSGTSSWEAPGAIFNGFDWHTLPKNSLVVDVGGGIGSTSLLLASAFSSEDDGLGLKFTIQDRSVVVDIGEKAWKAQSPELLESGAVKFQGMWSVSIMHDFFTPQPVKDAAVFLLRVVLHDWPDDFAHQILLQLRYAANEHTKLLIADFILPHACRDTPCPPEGQNVEDRIEGAESAFVPTPLLANCGKASAIAYWMDLTMQVTFNAQERTLREIVALASSAGWKVVRVAMADGSLFGHLTAIPTQIPLERSEQLQTGSAESNKPRCPLSRAQKLHKHHTDLRQDELEAVERTASRCGTPTFGSSTVLPSLGEAIAKFGKKARISRLPALSPHWMNRTNNADISKPDNFLGVKKRPSPLSLQPQIMAVKQSAPLSPNKACRASQTGLTSFSPAPPGDGSQSKADSPGFSRLQSPSPPDPTPTSSRDVTRIQASPGYVPMATRPIISRRASHAHLTRSCLSPAPPTPSSIPVRVPQDPMSPVGGNSRIPVSPSAVRFSPTIRRHASHAHLLQPARKRSSSVLMPPIPTTPGNGSRGISIGCLLNDGRGTRLQFDVGKKGAGTSGERPRECPQETTSRRGVLAAAARIEEGPRIKRCSP</sequence>
<keyword evidence="2" id="KW-0808">Transferase</keyword>
<feature type="region of interest" description="Disordered" evidence="4">
    <location>
        <begin position="745"/>
        <end position="767"/>
    </location>
</feature>
<feature type="compositionally biased region" description="Polar residues" evidence="4">
    <location>
        <begin position="793"/>
        <end position="802"/>
    </location>
</feature>
<dbReference type="Gene3D" id="3.40.50.150">
    <property type="entry name" value="Vaccinia Virus protein VP39"/>
    <property type="match status" value="1"/>
</dbReference>
<dbReference type="InterPro" id="IPR036390">
    <property type="entry name" value="WH_DNA-bd_sf"/>
</dbReference>
<dbReference type="GO" id="GO:0032259">
    <property type="term" value="P:methylation"/>
    <property type="evidence" value="ECO:0007669"/>
    <property type="project" value="UniProtKB-KW"/>
</dbReference>
<dbReference type="AlphaFoldDB" id="A0A2A9NHQ7"/>
<evidence type="ECO:0000256" key="1">
    <source>
        <dbReference type="ARBA" id="ARBA00022603"/>
    </source>
</evidence>
<dbReference type="OrthoDB" id="2410195at2759"/>
<dbReference type="SUPFAM" id="SSF46785">
    <property type="entry name" value="Winged helix' DNA-binding domain"/>
    <property type="match status" value="1"/>
</dbReference>
<dbReference type="PANTHER" id="PTHR43712:SF2">
    <property type="entry name" value="O-METHYLTRANSFERASE CICE"/>
    <property type="match status" value="1"/>
</dbReference>
<feature type="region of interest" description="Disordered" evidence="4">
    <location>
        <begin position="923"/>
        <end position="945"/>
    </location>
</feature>
<dbReference type="InterPro" id="IPR016461">
    <property type="entry name" value="COMT-like"/>
</dbReference>
<keyword evidence="7" id="KW-1185">Reference proteome</keyword>
<evidence type="ECO:0000256" key="2">
    <source>
        <dbReference type="ARBA" id="ARBA00022679"/>
    </source>
</evidence>
<evidence type="ECO:0000256" key="4">
    <source>
        <dbReference type="SAM" id="MobiDB-lite"/>
    </source>
</evidence>